<accession>A0A7W9SXC1</accession>
<dbReference type="SMART" id="SM00849">
    <property type="entry name" value="Lactamase_B"/>
    <property type="match status" value="1"/>
</dbReference>
<feature type="domain" description="Metallo-beta-lactamase" evidence="1">
    <location>
        <begin position="34"/>
        <end position="229"/>
    </location>
</feature>
<keyword evidence="2" id="KW-0378">Hydrolase</keyword>
<dbReference type="InterPro" id="IPR001279">
    <property type="entry name" value="Metallo-B-lactamas"/>
</dbReference>
<dbReference type="Pfam" id="PF12706">
    <property type="entry name" value="Lactamase_B_2"/>
    <property type="match status" value="1"/>
</dbReference>
<reference evidence="2 3" key="1">
    <citation type="submission" date="2020-08" db="EMBL/GenBank/DDBJ databases">
        <title>Genomic Encyclopedia of Type Strains, Phase IV (KMG-IV): sequencing the most valuable type-strain genomes for metagenomic binning, comparative biology and taxonomic classification.</title>
        <authorList>
            <person name="Goeker M."/>
        </authorList>
    </citation>
    <scope>NUCLEOTIDE SEQUENCE [LARGE SCALE GENOMIC DNA]</scope>
    <source>
        <strain evidence="2 3">DSM 23562</strain>
    </source>
</reference>
<evidence type="ECO:0000313" key="2">
    <source>
        <dbReference type="EMBL" id="MBB6053609.1"/>
    </source>
</evidence>
<proteinExistence type="predicted"/>
<dbReference type="RefSeq" id="WP_184203697.1">
    <property type="nucleotide sequence ID" value="NZ_JACHGW010000007.1"/>
</dbReference>
<organism evidence="2 3">
    <name type="scientific">Armatimonas rosea</name>
    <dbReference type="NCBI Taxonomy" id="685828"/>
    <lineage>
        <taxon>Bacteria</taxon>
        <taxon>Bacillati</taxon>
        <taxon>Armatimonadota</taxon>
        <taxon>Armatimonadia</taxon>
        <taxon>Armatimonadales</taxon>
        <taxon>Armatimonadaceae</taxon>
        <taxon>Armatimonas</taxon>
    </lineage>
</organism>
<dbReference type="EC" id="3.1.4.55" evidence="2"/>
<protein>
    <submittedName>
        <fullName evidence="2">Phosphoribosyl 1,2-cyclic phosphate phosphodiesterase</fullName>
        <ecNumber evidence="2">3.1.4.55</ecNumber>
    </submittedName>
</protein>
<dbReference type="Gene3D" id="3.60.15.10">
    <property type="entry name" value="Ribonuclease Z/Hydroxyacylglutathione hydrolase-like"/>
    <property type="match status" value="1"/>
</dbReference>
<dbReference type="GO" id="GO:0103043">
    <property type="term" value="F:phosphoribosyl 1,2-cyclic phosphate phosphodiesterase activity"/>
    <property type="evidence" value="ECO:0007669"/>
    <property type="project" value="UniProtKB-EC"/>
</dbReference>
<dbReference type="AlphaFoldDB" id="A0A7W9SXC1"/>
<dbReference type="SUPFAM" id="SSF56281">
    <property type="entry name" value="Metallo-hydrolase/oxidoreductase"/>
    <property type="match status" value="1"/>
</dbReference>
<dbReference type="EMBL" id="JACHGW010000007">
    <property type="protein sequence ID" value="MBB6053609.1"/>
    <property type="molecule type" value="Genomic_DNA"/>
</dbReference>
<dbReference type="CDD" id="cd16279">
    <property type="entry name" value="metallo-hydrolase-like_MBL-fold"/>
    <property type="match status" value="1"/>
</dbReference>
<dbReference type="PANTHER" id="PTHR42663">
    <property type="entry name" value="HYDROLASE C777.06C-RELATED-RELATED"/>
    <property type="match status" value="1"/>
</dbReference>
<name>A0A7W9SXC1_ARMRO</name>
<evidence type="ECO:0000259" key="1">
    <source>
        <dbReference type="SMART" id="SM00849"/>
    </source>
</evidence>
<dbReference type="PANTHER" id="PTHR42663:SF6">
    <property type="entry name" value="HYDROLASE C777.06C-RELATED"/>
    <property type="match status" value="1"/>
</dbReference>
<comment type="caution">
    <text evidence="2">The sequence shown here is derived from an EMBL/GenBank/DDBJ whole genome shotgun (WGS) entry which is preliminary data.</text>
</comment>
<dbReference type="InterPro" id="IPR036866">
    <property type="entry name" value="RibonucZ/Hydroxyglut_hydro"/>
</dbReference>
<sequence>MVVTFLGTGTSTGVPLLACDCPVCLSTDPRDKRTRPALTVQGPEGTILVDAGPDLRTQCLAQRVRRVDACLLTHPHADHLFGLDDLRQFNFQYGIRIPIYSTPETLAHVRRVYDYCFTTTQEGGGKPQLDLVEWEPFTPVTICGVEVLPLWHWHGNLRVTSLVFNGVFAYVTDVSAIPDETRPYLQDRETLVLGTVRYEPHPTHFHFAQALDEAKALGARQTYLTHLSHYFGHESVSQELPENIALAYDGLRLTFSP</sequence>
<dbReference type="Proteomes" id="UP000520814">
    <property type="component" value="Unassembled WGS sequence"/>
</dbReference>
<evidence type="ECO:0000313" key="3">
    <source>
        <dbReference type="Proteomes" id="UP000520814"/>
    </source>
</evidence>
<gene>
    <name evidence="2" type="ORF">HNQ39_005444</name>
</gene>
<keyword evidence="3" id="KW-1185">Reference proteome</keyword>